<dbReference type="EMBL" id="NRRE01000035">
    <property type="protein sequence ID" value="MBK1699334.1"/>
    <property type="molecule type" value="Genomic_DNA"/>
</dbReference>
<dbReference type="RefSeq" id="WP_027287559.1">
    <property type="nucleotide sequence ID" value="NZ_NRRE01000035.1"/>
</dbReference>
<reference evidence="2" key="2">
    <citation type="journal article" date="2020" name="Microorganisms">
        <title>Osmotic Adaptation and Compatible Solute Biosynthesis of Phototrophic Bacteria as Revealed from Genome Analyses.</title>
        <authorList>
            <person name="Imhoff J.F."/>
            <person name="Rahn T."/>
            <person name="Kunzel S."/>
            <person name="Keller A."/>
            <person name="Neulinger S.C."/>
        </authorList>
    </citation>
    <scope>NUCLEOTIDE SEQUENCE</scope>
    <source>
        <strain evidence="2">DSM 9154</strain>
    </source>
</reference>
<dbReference type="Proteomes" id="UP000778970">
    <property type="component" value="Unassembled WGS sequence"/>
</dbReference>
<dbReference type="AlphaFoldDB" id="A0A934QMT7"/>
<name>A0A934QMT7_9PROT</name>
<gene>
    <name evidence="2" type="ORF">CKO21_18970</name>
</gene>
<evidence type="ECO:0000256" key="1">
    <source>
        <dbReference type="SAM" id="Phobius"/>
    </source>
</evidence>
<keyword evidence="1" id="KW-1133">Transmembrane helix</keyword>
<proteinExistence type="predicted"/>
<reference evidence="2" key="1">
    <citation type="submission" date="2017-08" db="EMBL/GenBank/DDBJ databases">
        <authorList>
            <person name="Imhoff J.F."/>
            <person name="Rahn T."/>
            <person name="Kuenzel S."/>
            <person name="Neulinger S.C."/>
        </authorList>
    </citation>
    <scope>NUCLEOTIDE SEQUENCE</scope>
    <source>
        <strain evidence="2">DSM 9154</strain>
    </source>
</reference>
<evidence type="ECO:0000313" key="2">
    <source>
        <dbReference type="EMBL" id="MBK1699334.1"/>
    </source>
</evidence>
<accession>A0A934QMT7</accession>
<sequence length="59" mass="5920">MGAIVLGVCAFALAGFVAGRGLANVMDIGGEGLRHVYICVGTAVVCAIIGILVMTAVWV</sequence>
<protein>
    <submittedName>
        <fullName evidence="2">Uncharacterized protein</fullName>
    </submittedName>
</protein>
<keyword evidence="1" id="KW-0472">Membrane</keyword>
<evidence type="ECO:0000313" key="3">
    <source>
        <dbReference type="Proteomes" id="UP000778970"/>
    </source>
</evidence>
<comment type="caution">
    <text evidence="2">The sequence shown here is derived from an EMBL/GenBank/DDBJ whole genome shotgun (WGS) entry which is preliminary data.</text>
</comment>
<organism evidence="2 3">
    <name type="scientific">Rhodovibrio salinarum</name>
    <dbReference type="NCBI Taxonomy" id="1087"/>
    <lineage>
        <taxon>Bacteria</taxon>
        <taxon>Pseudomonadati</taxon>
        <taxon>Pseudomonadota</taxon>
        <taxon>Alphaproteobacteria</taxon>
        <taxon>Rhodospirillales</taxon>
        <taxon>Rhodovibrionaceae</taxon>
        <taxon>Rhodovibrio</taxon>
    </lineage>
</organism>
<keyword evidence="1" id="KW-0812">Transmembrane</keyword>
<feature type="transmembrane region" description="Helical" evidence="1">
    <location>
        <begin position="35"/>
        <end position="58"/>
    </location>
</feature>
<keyword evidence="3" id="KW-1185">Reference proteome</keyword>